<dbReference type="InterPro" id="IPR006364">
    <property type="entry name" value="CobI/CbiL/CobIJ_dom"/>
</dbReference>
<dbReference type="PROSITE" id="PS00839">
    <property type="entry name" value="SUMT_1"/>
    <property type="match status" value="1"/>
</dbReference>
<dbReference type="GO" id="GO:0043781">
    <property type="term" value="F:cobalt-factor II C20-methyltransferase activity"/>
    <property type="evidence" value="ECO:0007669"/>
    <property type="project" value="UniProtKB-EC"/>
</dbReference>
<dbReference type="Gene3D" id="3.30.950.10">
    <property type="entry name" value="Methyltransferase, Cobalt-precorrin-4 Transmethylase, Domain 2"/>
    <property type="match status" value="1"/>
</dbReference>
<gene>
    <name evidence="9" type="ORF">HNQ88_000521</name>
</gene>
<dbReference type="InterPro" id="IPR000878">
    <property type="entry name" value="4pyrrol_Mease"/>
</dbReference>
<dbReference type="EC" id="2.1.1.130" evidence="9"/>
<keyword evidence="10" id="KW-1185">Reference proteome</keyword>
<sequence length="234" mass="26313">MMKTGKIFGVSLGPGDPELITVKGLNILKNADKVYYPGSHFKDGSKASYAKSIINCYGLDESRLQGFYLKMSDDRTQAQSVYDEIASQIWDEYVEGKNIAIISEGDLSTFSSFSYLLARLENAGANIDLVPGITSYALAAAEHKKPLTLGEDRMLILPRVRSVSQLCEALDNFETVVLMKIRSIMHVIEEVLEDRMVEVFYAERLGTEQQFTTENWLQVASREVPYFSLMILKK</sequence>
<proteinExistence type="inferred from homology"/>
<evidence type="ECO:0000256" key="3">
    <source>
        <dbReference type="ARBA" id="ARBA00022573"/>
    </source>
</evidence>
<feature type="domain" description="Tetrapyrrole methylase" evidence="8">
    <location>
        <begin position="6"/>
        <end position="214"/>
    </location>
</feature>
<dbReference type="NCBIfam" id="TIGR01467">
    <property type="entry name" value="cobI_cbiL"/>
    <property type="match status" value="1"/>
</dbReference>
<dbReference type="Proteomes" id="UP001185092">
    <property type="component" value="Unassembled WGS sequence"/>
</dbReference>
<evidence type="ECO:0000313" key="9">
    <source>
        <dbReference type="EMBL" id="MDR6237545.1"/>
    </source>
</evidence>
<evidence type="ECO:0000256" key="4">
    <source>
        <dbReference type="ARBA" id="ARBA00022603"/>
    </source>
</evidence>
<dbReference type="InterPro" id="IPR012382">
    <property type="entry name" value="CobI/CbiL"/>
</dbReference>
<keyword evidence="4 9" id="KW-0489">Methyltransferase</keyword>
<dbReference type="AlphaFoldDB" id="A0AAE3XJG2"/>
<dbReference type="Pfam" id="PF00590">
    <property type="entry name" value="TP_methylase"/>
    <property type="match status" value="1"/>
</dbReference>
<dbReference type="SUPFAM" id="SSF53790">
    <property type="entry name" value="Tetrapyrrole methylase"/>
    <property type="match status" value="1"/>
</dbReference>
<evidence type="ECO:0000256" key="5">
    <source>
        <dbReference type="ARBA" id="ARBA00022679"/>
    </source>
</evidence>
<dbReference type="CDD" id="cd11645">
    <property type="entry name" value="Precorrin_2_C20_MT"/>
    <property type="match status" value="1"/>
</dbReference>
<dbReference type="Gene3D" id="3.40.1010.10">
    <property type="entry name" value="Cobalt-precorrin-4 Transmethylase, Domain 1"/>
    <property type="match status" value="1"/>
</dbReference>
<evidence type="ECO:0000256" key="6">
    <source>
        <dbReference type="ARBA" id="ARBA00022691"/>
    </source>
</evidence>
<dbReference type="GO" id="GO:0030788">
    <property type="term" value="F:precorrin-2 C20-methyltransferase activity"/>
    <property type="evidence" value="ECO:0007669"/>
    <property type="project" value="UniProtKB-EC"/>
</dbReference>
<evidence type="ECO:0000313" key="10">
    <source>
        <dbReference type="Proteomes" id="UP001185092"/>
    </source>
</evidence>
<evidence type="ECO:0000256" key="2">
    <source>
        <dbReference type="ARBA" id="ARBA00005879"/>
    </source>
</evidence>
<evidence type="ECO:0000256" key="7">
    <source>
        <dbReference type="PIRNR" id="PIRNR036427"/>
    </source>
</evidence>
<comment type="caution">
    <text evidence="9">The sequence shown here is derived from an EMBL/GenBank/DDBJ whole genome shotgun (WGS) entry which is preliminary data.</text>
</comment>
<organism evidence="9 10">
    <name type="scientific">Aureibacter tunicatorum</name>
    <dbReference type="NCBI Taxonomy" id="866807"/>
    <lineage>
        <taxon>Bacteria</taxon>
        <taxon>Pseudomonadati</taxon>
        <taxon>Bacteroidota</taxon>
        <taxon>Cytophagia</taxon>
        <taxon>Cytophagales</taxon>
        <taxon>Persicobacteraceae</taxon>
        <taxon>Aureibacter</taxon>
    </lineage>
</organism>
<dbReference type="InterPro" id="IPR014777">
    <property type="entry name" value="4pyrrole_Mease_sub1"/>
</dbReference>
<keyword evidence="6" id="KW-0949">S-adenosyl-L-methionine</keyword>
<dbReference type="PANTHER" id="PTHR43467:SF2">
    <property type="entry name" value="COBALT-PRECORRIN-2 C(20)-METHYLTRANSFERASE"/>
    <property type="match status" value="1"/>
</dbReference>
<evidence type="ECO:0000259" key="8">
    <source>
        <dbReference type="Pfam" id="PF00590"/>
    </source>
</evidence>
<dbReference type="InterPro" id="IPR035996">
    <property type="entry name" value="4pyrrol_Methylase_sf"/>
</dbReference>
<protein>
    <submittedName>
        <fullName evidence="9">Precorrin-2/cobalt-factor-2 C20-methyltransferase</fullName>
        <ecNumber evidence="9">2.1.1.130</ecNumber>
        <ecNumber evidence="9">2.1.1.151</ecNumber>
    </submittedName>
</protein>
<comment type="similarity">
    <text evidence="2 7">Belongs to the precorrin methyltransferase family.</text>
</comment>
<dbReference type="EC" id="2.1.1.151" evidence="9"/>
<dbReference type="InterPro" id="IPR014776">
    <property type="entry name" value="4pyrrole_Mease_sub2"/>
</dbReference>
<dbReference type="PANTHER" id="PTHR43467">
    <property type="entry name" value="COBALT-PRECORRIN-2 C(20)-METHYLTRANSFERASE"/>
    <property type="match status" value="1"/>
</dbReference>
<reference evidence="9" key="1">
    <citation type="submission" date="2023-07" db="EMBL/GenBank/DDBJ databases">
        <title>Genomic Encyclopedia of Type Strains, Phase IV (KMG-IV): sequencing the most valuable type-strain genomes for metagenomic binning, comparative biology and taxonomic classification.</title>
        <authorList>
            <person name="Goeker M."/>
        </authorList>
    </citation>
    <scope>NUCLEOTIDE SEQUENCE</scope>
    <source>
        <strain evidence="9">DSM 26174</strain>
    </source>
</reference>
<dbReference type="EMBL" id="JAVDQD010000001">
    <property type="protein sequence ID" value="MDR6237545.1"/>
    <property type="molecule type" value="Genomic_DNA"/>
</dbReference>
<dbReference type="InterPro" id="IPR003043">
    <property type="entry name" value="Uropor_MeTrfase_CS"/>
</dbReference>
<comment type="pathway">
    <text evidence="1">Cofactor biosynthesis; adenosylcobalamin biosynthesis.</text>
</comment>
<evidence type="ECO:0000256" key="1">
    <source>
        <dbReference type="ARBA" id="ARBA00004953"/>
    </source>
</evidence>
<dbReference type="GO" id="GO:0032259">
    <property type="term" value="P:methylation"/>
    <property type="evidence" value="ECO:0007669"/>
    <property type="project" value="UniProtKB-KW"/>
</dbReference>
<accession>A0AAE3XJG2</accession>
<dbReference type="RefSeq" id="WP_309937012.1">
    <property type="nucleotide sequence ID" value="NZ_AP025305.1"/>
</dbReference>
<keyword evidence="3" id="KW-0169">Cobalamin biosynthesis</keyword>
<dbReference type="PIRSF" id="PIRSF036427">
    <property type="entry name" value="Precrrn-2_mtase"/>
    <property type="match status" value="1"/>
</dbReference>
<keyword evidence="5 9" id="KW-0808">Transferase</keyword>
<name>A0AAE3XJG2_9BACT</name>
<dbReference type="GO" id="GO:0009236">
    <property type="term" value="P:cobalamin biosynthetic process"/>
    <property type="evidence" value="ECO:0007669"/>
    <property type="project" value="UniProtKB-UniRule"/>
</dbReference>